<organism evidence="1 2">
    <name type="scientific">Exilibacterium tricleocarpae</name>
    <dbReference type="NCBI Taxonomy" id="2591008"/>
    <lineage>
        <taxon>Bacteria</taxon>
        <taxon>Pseudomonadati</taxon>
        <taxon>Pseudomonadota</taxon>
        <taxon>Gammaproteobacteria</taxon>
        <taxon>Cellvibrionales</taxon>
        <taxon>Cellvibrionaceae</taxon>
        <taxon>Exilibacterium</taxon>
    </lineage>
</organism>
<protein>
    <submittedName>
        <fullName evidence="1">Nucleotidyl transferase AbiEii/AbiGii toxin family protein</fullName>
    </submittedName>
</protein>
<dbReference type="Proteomes" id="UP000319732">
    <property type="component" value="Unassembled WGS sequence"/>
</dbReference>
<dbReference type="Gene3D" id="3.10.450.620">
    <property type="entry name" value="JHP933, nucleotidyltransferase-like core domain"/>
    <property type="match status" value="1"/>
</dbReference>
<dbReference type="Pfam" id="PF08843">
    <property type="entry name" value="AbiEii"/>
    <property type="match status" value="1"/>
</dbReference>
<gene>
    <name evidence="1" type="ORF">FKG94_04245</name>
</gene>
<dbReference type="InterPro" id="IPR014942">
    <property type="entry name" value="AbiEii"/>
</dbReference>
<dbReference type="EMBL" id="VHSG01000005">
    <property type="protein sequence ID" value="TQV84739.1"/>
    <property type="molecule type" value="Genomic_DNA"/>
</dbReference>
<name>A0A545U5J7_9GAMM</name>
<proteinExistence type="predicted"/>
<keyword evidence="1" id="KW-0808">Transferase</keyword>
<dbReference type="OrthoDB" id="1550603at2"/>
<reference evidence="1 2" key="1">
    <citation type="submission" date="2019-06" db="EMBL/GenBank/DDBJ databases">
        <title>Whole genome sequence for Cellvibrionaceae sp. R142.</title>
        <authorList>
            <person name="Wang G."/>
        </authorList>
    </citation>
    <scope>NUCLEOTIDE SEQUENCE [LARGE SCALE GENOMIC DNA]</scope>
    <source>
        <strain evidence="1 2">R142</strain>
    </source>
</reference>
<accession>A0A545U5J7</accession>
<keyword evidence="2" id="KW-1185">Reference proteome</keyword>
<sequence>MKPSEYKEQVGLLLQVLPYVAEEGIFALKGGTAINLFHRDFPRLSVDIDLTYLPKEDRKTAMKGISDGLGRIQKALEGAIQGIRVTKLPQSDGAEAKLLCQLGRTDIKVEVNTTLRGYLWEPVEMAVVDAVQDEFERFAAIRIVSKGELYGGKICAALDRQHPRDLFDIKILLDEEGITEQVRLGFIASLLGSNKPLHELLQPNLKDQRAAFKTKFEGMATRPFTYEDFETTRENLVSRVNDRLSDRDKEFFISFTTGDPDWSICPVNGLESMPAIQWKLHNLRKLKEKNPAKRSDLQKRLIKCLGGNKS</sequence>
<comment type="caution">
    <text evidence="1">The sequence shown here is derived from an EMBL/GenBank/DDBJ whole genome shotgun (WGS) entry which is preliminary data.</text>
</comment>
<dbReference type="AlphaFoldDB" id="A0A545U5J7"/>
<dbReference type="GO" id="GO:0016740">
    <property type="term" value="F:transferase activity"/>
    <property type="evidence" value="ECO:0007669"/>
    <property type="project" value="UniProtKB-KW"/>
</dbReference>
<dbReference type="RefSeq" id="WP_142902944.1">
    <property type="nucleotide sequence ID" value="NZ_ML660088.1"/>
</dbReference>
<evidence type="ECO:0000313" key="2">
    <source>
        <dbReference type="Proteomes" id="UP000319732"/>
    </source>
</evidence>
<evidence type="ECO:0000313" key="1">
    <source>
        <dbReference type="EMBL" id="TQV84739.1"/>
    </source>
</evidence>